<dbReference type="Gene3D" id="3.65.10.20">
    <property type="entry name" value="RNA 3'-terminal phosphate cyclase domain"/>
    <property type="match status" value="1"/>
</dbReference>
<dbReference type="InterPro" id="IPR037136">
    <property type="entry name" value="RNA3'_phos_cyclase_dom_sf"/>
</dbReference>
<dbReference type="EMBL" id="HBDY01012338">
    <property type="protein sequence ID" value="CAD8244681.1"/>
    <property type="molecule type" value="Transcribed_RNA"/>
</dbReference>
<reference evidence="2" key="1">
    <citation type="submission" date="2021-01" db="EMBL/GenBank/DDBJ databases">
        <authorList>
            <person name="Corre E."/>
            <person name="Pelletier E."/>
            <person name="Niang G."/>
            <person name="Scheremetjew M."/>
            <person name="Finn R."/>
            <person name="Kale V."/>
            <person name="Holt S."/>
            <person name="Cochrane G."/>
            <person name="Meng A."/>
            <person name="Brown T."/>
            <person name="Cohen L."/>
        </authorList>
    </citation>
    <scope>NUCLEOTIDE SEQUENCE</scope>
    <source>
        <strain evidence="2">RCC1614</strain>
    </source>
</reference>
<sequence>MVPEELGAAVTEALVAEIQRGGVCDSTHQPLVLLLMAIGPETISKVRLGQLTPRAVSTLRTLKAFFGVTFNIQPERDSGTVFLSTIGAGIKNISRRAT</sequence>
<proteinExistence type="predicted"/>
<dbReference type="Pfam" id="PF01137">
    <property type="entry name" value="RTC"/>
    <property type="match status" value="1"/>
</dbReference>
<dbReference type="PANTHER" id="PTHR11096">
    <property type="entry name" value="RNA 3' TERMINAL PHOSPHATE CYCLASE"/>
    <property type="match status" value="1"/>
</dbReference>
<evidence type="ECO:0000313" key="2">
    <source>
        <dbReference type="EMBL" id="CAD8244681.1"/>
    </source>
</evidence>
<dbReference type="GO" id="GO:0005730">
    <property type="term" value="C:nucleolus"/>
    <property type="evidence" value="ECO:0007669"/>
    <property type="project" value="TreeGrafter"/>
</dbReference>
<protein>
    <recommendedName>
        <fullName evidence="1">RNA 3'-terminal phosphate cyclase domain-containing protein</fullName>
    </recommendedName>
</protein>
<dbReference type="AlphaFoldDB" id="A0A7R9Y3V9"/>
<feature type="domain" description="RNA 3'-terminal phosphate cyclase" evidence="1">
    <location>
        <begin position="22"/>
        <end position="72"/>
    </location>
</feature>
<dbReference type="GO" id="GO:0004521">
    <property type="term" value="F:RNA endonuclease activity"/>
    <property type="evidence" value="ECO:0007669"/>
    <property type="project" value="TreeGrafter"/>
</dbReference>
<organism evidence="2">
    <name type="scientific">Micromonas pusilla</name>
    <name type="common">Picoplanktonic green alga</name>
    <name type="synonym">Chromulina pusilla</name>
    <dbReference type="NCBI Taxonomy" id="38833"/>
    <lineage>
        <taxon>Eukaryota</taxon>
        <taxon>Viridiplantae</taxon>
        <taxon>Chlorophyta</taxon>
        <taxon>Mamiellophyceae</taxon>
        <taxon>Mamiellales</taxon>
        <taxon>Mamiellaceae</taxon>
        <taxon>Micromonas</taxon>
    </lineage>
</organism>
<dbReference type="GO" id="GO:0000479">
    <property type="term" value="P:endonucleolytic cleavage of tricistronic rRNA transcript (SSU-rRNA, 5.8S rRNA, LSU-rRNA)"/>
    <property type="evidence" value="ECO:0007669"/>
    <property type="project" value="TreeGrafter"/>
</dbReference>
<gene>
    <name evidence="2" type="ORF">MPUS1402_LOCUS9345</name>
</gene>
<name>A0A7R9Y3V9_MICPS</name>
<accession>A0A7R9Y3V9</accession>
<dbReference type="InterPro" id="IPR023797">
    <property type="entry name" value="RNA3'_phos_cyclase_dom"/>
</dbReference>
<dbReference type="InterPro" id="IPR000228">
    <property type="entry name" value="RNA3'_term_phos_cyc"/>
</dbReference>
<dbReference type="PANTHER" id="PTHR11096:SF1">
    <property type="entry name" value="RNA 3'-TERMINAL PHOSPHATE CYCLASE-LIKE PROTEIN"/>
    <property type="match status" value="1"/>
</dbReference>
<evidence type="ECO:0000259" key="1">
    <source>
        <dbReference type="Pfam" id="PF01137"/>
    </source>
</evidence>